<evidence type="ECO:0000256" key="3">
    <source>
        <dbReference type="ARBA" id="ARBA00022076"/>
    </source>
</evidence>
<reference evidence="14 15" key="1">
    <citation type="submission" date="2015-12" db="EMBL/GenBank/DDBJ databases">
        <title>Dictyostelia acquired genes for synthesis and detection of signals that induce cell-type specialization by lateral gene transfer from prokaryotes.</title>
        <authorList>
            <person name="Gloeckner G."/>
            <person name="Schaap P."/>
        </authorList>
    </citation>
    <scope>NUCLEOTIDE SEQUENCE [LARGE SCALE GENOMIC DNA]</scope>
    <source>
        <strain evidence="14 15">TK</strain>
    </source>
</reference>
<dbReference type="GO" id="GO:0006189">
    <property type="term" value="P:'de novo' IMP biosynthetic process"/>
    <property type="evidence" value="ECO:0007669"/>
    <property type="project" value="UniProtKB-UniPathway"/>
</dbReference>
<evidence type="ECO:0000256" key="1">
    <source>
        <dbReference type="ARBA" id="ARBA00005054"/>
    </source>
</evidence>
<dbReference type="OrthoDB" id="5575075at2759"/>
<keyword evidence="5" id="KW-0658">Purine biosynthesis</keyword>
<dbReference type="OMA" id="IFLINDC"/>
<dbReference type="PROSITE" id="PS00373">
    <property type="entry name" value="GART"/>
    <property type="match status" value="1"/>
</dbReference>
<dbReference type="InterPro" id="IPR024655">
    <property type="entry name" value="Asl1_glyco_hydro_catalytic"/>
</dbReference>
<evidence type="ECO:0000256" key="9">
    <source>
        <dbReference type="ARBA" id="ARBA00047664"/>
    </source>
</evidence>
<dbReference type="InterPro" id="IPR001555">
    <property type="entry name" value="GART_AS"/>
</dbReference>
<evidence type="ECO:0000256" key="4">
    <source>
        <dbReference type="ARBA" id="ARBA00022679"/>
    </source>
</evidence>
<dbReference type="InterPro" id="IPR002376">
    <property type="entry name" value="Formyl_transf_N"/>
</dbReference>
<evidence type="ECO:0000259" key="13">
    <source>
        <dbReference type="Pfam" id="PF11790"/>
    </source>
</evidence>
<dbReference type="EC" id="2.1.2.2" evidence="2"/>
<organism evidence="14 15">
    <name type="scientific">Tieghemostelium lacteum</name>
    <name type="common">Slime mold</name>
    <name type="synonym">Dictyostelium lacteum</name>
    <dbReference type="NCBI Taxonomy" id="361077"/>
    <lineage>
        <taxon>Eukaryota</taxon>
        <taxon>Amoebozoa</taxon>
        <taxon>Evosea</taxon>
        <taxon>Eumycetozoa</taxon>
        <taxon>Dictyostelia</taxon>
        <taxon>Dictyosteliales</taxon>
        <taxon>Raperosteliaceae</taxon>
        <taxon>Tieghemostelium</taxon>
    </lineage>
</organism>
<dbReference type="GO" id="GO:0005737">
    <property type="term" value="C:cytoplasm"/>
    <property type="evidence" value="ECO:0007669"/>
    <property type="project" value="TreeGrafter"/>
</dbReference>
<dbReference type="Gene3D" id="3.20.20.80">
    <property type="entry name" value="Glycosidases"/>
    <property type="match status" value="1"/>
</dbReference>
<dbReference type="SUPFAM" id="SSF53328">
    <property type="entry name" value="Formyltransferase"/>
    <property type="match status" value="1"/>
</dbReference>
<keyword evidence="15" id="KW-1185">Reference proteome</keyword>
<comment type="catalytic activity">
    <reaction evidence="9">
        <text>N(1)-(5-phospho-beta-D-ribosyl)glycinamide + (6R)-10-formyltetrahydrofolate = N(2)-formyl-N(1)-(5-phospho-beta-D-ribosyl)glycinamide + (6S)-5,6,7,8-tetrahydrofolate + H(+)</text>
        <dbReference type="Rhea" id="RHEA:15053"/>
        <dbReference type="ChEBI" id="CHEBI:15378"/>
        <dbReference type="ChEBI" id="CHEBI:57453"/>
        <dbReference type="ChEBI" id="CHEBI:143788"/>
        <dbReference type="ChEBI" id="CHEBI:147286"/>
        <dbReference type="ChEBI" id="CHEBI:195366"/>
        <dbReference type="EC" id="2.1.2.2"/>
    </reaction>
</comment>
<evidence type="ECO:0000313" key="14">
    <source>
        <dbReference type="EMBL" id="KYR01393.1"/>
    </source>
</evidence>
<dbReference type="HAMAP" id="MF_01930">
    <property type="entry name" value="PurN"/>
    <property type="match status" value="1"/>
</dbReference>
<evidence type="ECO:0000256" key="7">
    <source>
        <dbReference type="ARBA" id="ARBA00041324"/>
    </source>
</evidence>
<dbReference type="InterPro" id="IPR004607">
    <property type="entry name" value="GART"/>
</dbReference>
<evidence type="ECO:0000256" key="6">
    <source>
        <dbReference type="ARBA" id="ARBA00038440"/>
    </source>
</evidence>
<evidence type="ECO:0000256" key="11">
    <source>
        <dbReference type="SAM" id="SignalP"/>
    </source>
</evidence>
<proteinExistence type="inferred from homology"/>
<gene>
    <name evidence="14" type="ORF">DLAC_01983</name>
</gene>
<dbReference type="CDD" id="cd08645">
    <property type="entry name" value="FMT_core_GART"/>
    <property type="match status" value="1"/>
</dbReference>
<comment type="pathway">
    <text evidence="1">Purine metabolism; IMP biosynthesis via de novo pathway; N(2)-formyl-N(1)-(5-phospho-D-ribosyl)glycinamide from N(1)-(5-phospho-D-ribosyl)glycinamide (10-formyl THF route): step 1/1.</text>
</comment>
<evidence type="ECO:0000256" key="8">
    <source>
        <dbReference type="ARBA" id="ARBA00041682"/>
    </source>
</evidence>
<evidence type="ECO:0000256" key="2">
    <source>
        <dbReference type="ARBA" id="ARBA00012254"/>
    </source>
</evidence>
<dbReference type="PANTHER" id="PTHR43369:SF2">
    <property type="entry name" value="PHOSPHORIBOSYLGLYCINAMIDE FORMYLTRANSFERASE"/>
    <property type="match status" value="1"/>
</dbReference>
<evidence type="ECO:0000313" key="15">
    <source>
        <dbReference type="Proteomes" id="UP000076078"/>
    </source>
</evidence>
<keyword evidence="4 14" id="KW-0808">Transferase</keyword>
<comment type="similarity">
    <text evidence="6">Belongs to the GART family.</text>
</comment>
<dbReference type="AlphaFoldDB" id="A0A152A576"/>
<dbReference type="GO" id="GO:0004644">
    <property type="term" value="F:phosphoribosylglycinamide formyltransferase activity"/>
    <property type="evidence" value="ECO:0007669"/>
    <property type="project" value="UniProtKB-EC"/>
</dbReference>
<comment type="caution">
    <text evidence="14">The sequence shown here is derived from an EMBL/GenBank/DDBJ whole genome shotgun (WGS) entry which is preliminary data.</text>
</comment>
<evidence type="ECO:0000259" key="12">
    <source>
        <dbReference type="Pfam" id="PF00551"/>
    </source>
</evidence>
<name>A0A152A576_TIELA</name>
<dbReference type="InParanoid" id="A0A152A576"/>
<feature type="domain" description="Asl1-like glycosyl hydrolase catalytic" evidence="13">
    <location>
        <begin position="34"/>
        <end position="263"/>
    </location>
</feature>
<dbReference type="EMBL" id="LODT01000009">
    <property type="protein sequence ID" value="KYR01393.1"/>
    <property type="molecule type" value="Genomic_DNA"/>
</dbReference>
<feature type="chain" id="PRO_5007593640" description="Phosphoribosylglycinamide formyltransferase" evidence="11">
    <location>
        <begin position="20"/>
        <end position="501"/>
    </location>
</feature>
<dbReference type="InterPro" id="IPR036477">
    <property type="entry name" value="Formyl_transf_N_sf"/>
</dbReference>
<dbReference type="NCBIfam" id="TIGR00639">
    <property type="entry name" value="PurN"/>
    <property type="match status" value="1"/>
</dbReference>
<dbReference type="Proteomes" id="UP000076078">
    <property type="component" value="Unassembled WGS sequence"/>
</dbReference>
<dbReference type="SUPFAM" id="SSF51445">
    <property type="entry name" value="(Trans)glycosidases"/>
    <property type="match status" value="1"/>
</dbReference>
<evidence type="ECO:0000256" key="10">
    <source>
        <dbReference type="SAM" id="MobiDB-lite"/>
    </source>
</evidence>
<dbReference type="FunFam" id="3.40.50.170:FF:000009">
    <property type="entry name" value="Phosphoribosylglycinamide formyltransferase (Eurofung)"/>
    <property type="match status" value="1"/>
</dbReference>
<dbReference type="STRING" id="361077.A0A152A576"/>
<feature type="domain" description="Formyl transferase N-terminal" evidence="12">
    <location>
        <begin position="304"/>
        <end position="495"/>
    </location>
</feature>
<dbReference type="Gene3D" id="3.40.50.170">
    <property type="entry name" value="Formyl transferase, N-terminal domain"/>
    <property type="match status" value="1"/>
</dbReference>
<keyword evidence="11" id="KW-0732">Signal</keyword>
<dbReference type="InterPro" id="IPR017853">
    <property type="entry name" value="GH"/>
</dbReference>
<dbReference type="UniPathway" id="UPA00074">
    <property type="reaction ID" value="UER00126"/>
</dbReference>
<protein>
    <recommendedName>
        <fullName evidence="3">Phosphoribosylglycinamide formyltransferase</fullName>
        <ecNumber evidence="2">2.1.2.2</ecNumber>
    </recommendedName>
    <alternativeName>
        <fullName evidence="8">5'-phosphoribosylglycinamide transformylase</fullName>
    </alternativeName>
    <alternativeName>
        <fullName evidence="7">GAR transformylase</fullName>
    </alternativeName>
</protein>
<evidence type="ECO:0000256" key="5">
    <source>
        <dbReference type="ARBA" id="ARBA00022755"/>
    </source>
</evidence>
<dbReference type="Pfam" id="PF00551">
    <property type="entry name" value="Formyl_trans_N"/>
    <property type="match status" value="1"/>
</dbReference>
<feature type="region of interest" description="Disordered" evidence="10">
    <location>
        <begin position="272"/>
        <end position="291"/>
    </location>
</feature>
<accession>A0A152A576</accession>
<sequence length="501" mass="55400">MKTLILVLSVLLVINRVESVKKGVTWGEDPSNDAAKCAALKNFKGSWYYNWDIYPPCQAGVTGVEYIPMIRVESDMGKVNNLPSGSDWLMGFNEPNYSGQAEMSPERAAQLWPQLQATGRKLVGPGVADCGPTPGGGCLYDSVQWYKDFLGNCTGCRVDAVSLHLYYCSATDMMNKITKLYEATGKPVWLTEFACDNPQPQNQDTVVTFATSLLKQLEGSLMVQRYSWFIHWCKGCSASGLLYSSLLNNDSADGSLTPIGVYYSNFVSNSTSGQPSNSSDMDSSDTPSTSSKVSFPTMFLIIYLVLISGNGTNLQAIIDAVEKGDLPNVNIDVVISNKETAYGLERAKKHSIQQRVFSLQKYLKEDTTQNRDRSTYGSELARIIQEYKPKLVVLAGWMIILPSTFLQVLDSVDIINLHPALPGQFTGANAIERAYNAYKSGEIEHTGVMVHKVIEELDAGQVVLSEQVPIYKEDSLEKLEERMHQTEHQLLVKAIKQLSSK</sequence>
<dbReference type="PANTHER" id="PTHR43369">
    <property type="entry name" value="PHOSPHORIBOSYLGLYCINAMIDE FORMYLTRANSFERASE"/>
    <property type="match status" value="1"/>
</dbReference>
<dbReference type="Pfam" id="PF11790">
    <property type="entry name" value="Glyco_hydro_cc"/>
    <property type="match status" value="1"/>
</dbReference>
<feature type="signal peptide" evidence="11">
    <location>
        <begin position="1"/>
        <end position="19"/>
    </location>
</feature>